<protein>
    <submittedName>
        <fullName evidence="2">Uncharacterized protein</fullName>
    </submittedName>
</protein>
<feature type="chain" id="PRO_5045200930" evidence="1">
    <location>
        <begin position="22"/>
        <end position="272"/>
    </location>
</feature>
<evidence type="ECO:0000313" key="3">
    <source>
        <dbReference type="Proteomes" id="UP001430848"/>
    </source>
</evidence>
<proteinExistence type="predicted"/>
<dbReference type="EMBL" id="JAKNSF020000074">
    <property type="protein sequence ID" value="KAK7720554.1"/>
    <property type="molecule type" value="Genomic_DNA"/>
</dbReference>
<comment type="caution">
    <text evidence="2">The sequence shown here is derived from an EMBL/GenBank/DDBJ whole genome shotgun (WGS) entry which is preliminary data.</text>
</comment>
<organism evidence="2 3">
    <name type="scientific">Diaporthe eres</name>
    <name type="common">Phomopsis oblonga</name>
    <dbReference type="NCBI Taxonomy" id="83184"/>
    <lineage>
        <taxon>Eukaryota</taxon>
        <taxon>Fungi</taxon>
        <taxon>Dikarya</taxon>
        <taxon>Ascomycota</taxon>
        <taxon>Pezizomycotina</taxon>
        <taxon>Sordariomycetes</taxon>
        <taxon>Sordariomycetidae</taxon>
        <taxon>Diaporthales</taxon>
        <taxon>Diaporthaceae</taxon>
        <taxon>Diaporthe</taxon>
        <taxon>Diaporthe eres species complex</taxon>
    </lineage>
</organism>
<dbReference type="Proteomes" id="UP001430848">
    <property type="component" value="Unassembled WGS sequence"/>
</dbReference>
<evidence type="ECO:0000313" key="2">
    <source>
        <dbReference type="EMBL" id="KAK7720554.1"/>
    </source>
</evidence>
<keyword evidence="3" id="KW-1185">Reference proteome</keyword>
<keyword evidence="1" id="KW-0732">Signal</keyword>
<evidence type="ECO:0000256" key="1">
    <source>
        <dbReference type="SAM" id="SignalP"/>
    </source>
</evidence>
<sequence>MHRAPPSFLAHIIWAVSTAIALPAMMAATRIRQITFDQVPQAPRVVTAGGRTAGRPSGIAPFLFRTFVLGAIFVVADERAGLNILYRAFGLDILPKTPAQLALRKHRALWREAKASGDETRIQETFFRLKRQKFGLMGIKYQEEAMKTPWDTGKTSELLDPRDVRVFFVLSEGSTSVVAKIYIAFNTDPDEPGVREKVDRTTKWILTRQVESRMAEGRLEMPCRLERAYRDRTEGEHLLQWCRNEYGSHTLADAWDSRRTIFVEEDDMRPAE</sequence>
<gene>
    <name evidence="2" type="ORF">SLS63_009772</name>
</gene>
<feature type="signal peptide" evidence="1">
    <location>
        <begin position="1"/>
        <end position="21"/>
    </location>
</feature>
<accession>A0ABR1NYV0</accession>
<reference evidence="2 3" key="1">
    <citation type="submission" date="2024-02" db="EMBL/GenBank/DDBJ databases">
        <title>De novo assembly and annotation of 12 fungi associated with fruit tree decline syndrome in Ontario, Canada.</title>
        <authorList>
            <person name="Sulman M."/>
            <person name="Ellouze W."/>
            <person name="Ilyukhin E."/>
        </authorList>
    </citation>
    <scope>NUCLEOTIDE SEQUENCE [LARGE SCALE GENOMIC DNA]</scope>
    <source>
        <strain evidence="2 3">M169</strain>
    </source>
</reference>
<name>A0ABR1NYV0_DIAER</name>